<gene>
    <name evidence="2" type="ORF">N4R40_00470</name>
</gene>
<feature type="transmembrane region" description="Helical" evidence="1">
    <location>
        <begin position="103"/>
        <end position="122"/>
    </location>
</feature>
<dbReference type="RefSeq" id="WP_261605401.1">
    <property type="nucleotide sequence ID" value="NZ_JAODOR010000001.1"/>
</dbReference>
<keyword evidence="1" id="KW-1133">Transmembrane helix</keyword>
<name>A0ABT2P891_9MICO</name>
<keyword evidence="1" id="KW-0472">Membrane</keyword>
<organism evidence="2 3">
    <name type="scientific">Microbacterium memoriense</name>
    <dbReference type="NCBI Taxonomy" id="2978350"/>
    <lineage>
        <taxon>Bacteria</taxon>
        <taxon>Bacillati</taxon>
        <taxon>Actinomycetota</taxon>
        <taxon>Actinomycetes</taxon>
        <taxon>Micrococcales</taxon>
        <taxon>Microbacteriaceae</taxon>
        <taxon>Microbacterium</taxon>
    </lineage>
</organism>
<reference evidence="2 3" key="1">
    <citation type="journal article" date="2024" name="Int. J. Syst. Evol. Microbiol.">
        <title>Microbacterium memoriense sp. nov., a member of the Actinomycetota from marine beach sediment of the north coast of Portugal.</title>
        <authorList>
            <person name="Santos J.D.N.D."/>
            <person name="Klimek D."/>
            <person name="Calusinska M."/>
            <person name="Lobo-da-Cunha A."/>
            <person name="Catita J."/>
            <person name="Goncalves H."/>
            <person name="Gonzalez I."/>
            <person name="Lage O.M."/>
        </authorList>
    </citation>
    <scope>NUCLEOTIDE SEQUENCE [LARGE SCALE GENOMIC DNA]</scope>
    <source>
        <strain evidence="2 3">PMIC_1C1B</strain>
    </source>
</reference>
<sequence>MKLDPLHLVDVFVYVVVLNLAFQFVPDMIAETFAMSLLTAVLLKLVVEAVLKVKKSVLARRAAASTGFQRVTSVAMLVLILPGSKFVILWLEDLVFGDAVSLGGFWSVTILVFALTFARKGVRLILAPTVR</sequence>
<feature type="transmembrane region" description="Helical" evidence="1">
    <location>
        <begin position="71"/>
        <end position="91"/>
    </location>
</feature>
<evidence type="ECO:0000313" key="2">
    <source>
        <dbReference type="EMBL" id="MCT9000842.1"/>
    </source>
</evidence>
<evidence type="ECO:0000256" key="1">
    <source>
        <dbReference type="SAM" id="Phobius"/>
    </source>
</evidence>
<proteinExistence type="predicted"/>
<keyword evidence="3" id="KW-1185">Reference proteome</keyword>
<comment type="caution">
    <text evidence="2">The sequence shown here is derived from an EMBL/GenBank/DDBJ whole genome shotgun (WGS) entry which is preliminary data.</text>
</comment>
<accession>A0ABT2P891</accession>
<feature type="transmembrane region" description="Helical" evidence="1">
    <location>
        <begin position="32"/>
        <end position="51"/>
    </location>
</feature>
<dbReference type="Proteomes" id="UP001300496">
    <property type="component" value="Unassembled WGS sequence"/>
</dbReference>
<protein>
    <submittedName>
        <fullName evidence="2">Uncharacterized protein</fullName>
    </submittedName>
</protein>
<dbReference type="EMBL" id="JAODOR010000001">
    <property type="protein sequence ID" value="MCT9000842.1"/>
    <property type="molecule type" value="Genomic_DNA"/>
</dbReference>
<keyword evidence="1" id="KW-0812">Transmembrane</keyword>
<evidence type="ECO:0000313" key="3">
    <source>
        <dbReference type="Proteomes" id="UP001300496"/>
    </source>
</evidence>
<feature type="transmembrane region" description="Helical" evidence="1">
    <location>
        <begin position="7"/>
        <end position="26"/>
    </location>
</feature>